<accession>A0A5B0HCG0</accession>
<evidence type="ECO:0000313" key="2">
    <source>
        <dbReference type="Proteomes" id="UP000325273"/>
    </source>
</evidence>
<evidence type="ECO:0000313" key="1">
    <source>
        <dbReference type="EMBL" id="KAA1012633.1"/>
    </source>
</evidence>
<protein>
    <submittedName>
        <fullName evidence="1">Uncharacterized protein</fullName>
    </submittedName>
</protein>
<sequence>MKTSEANLEFSYDSQDRAEVARETRNIANFRATPLPNAGQDRRLFRDLKQSAAVQLALCFLFEQT</sequence>
<name>A0A5B0HCG0_9BURK</name>
<organism evidence="1 2">
    <name type="scientific">Paraburkholderia panacisoli</name>
    <dbReference type="NCBI Taxonomy" id="2603818"/>
    <lineage>
        <taxon>Bacteria</taxon>
        <taxon>Pseudomonadati</taxon>
        <taxon>Pseudomonadota</taxon>
        <taxon>Betaproteobacteria</taxon>
        <taxon>Burkholderiales</taxon>
        <taxon>Burkholderiaceae</taxon>
        <taxon>Paraburkholderia</taxon>
    </lineage>
</organism>
<keyword evidence="2" id="KW-1185">Reference proteome</keyword>
<dbReference type="AlphaFoldDB" id="A0A5B0HCG0"/>
<proteinExistence type="predicted"/>
<gene>
    <name evidence="1" type="ORF">FVF58_12210</name>
</gene>
<dbReference type="EMBL" id="VTUZ01000006">
    <property type="protein sequence ID" value="KAA1012633.1"/>
    <property type="molecule type" value="Genomic_DNA"/>
</dbReference>
<dbReference type="Proteomes" id="UP000325273">
    <property type="component" value="Unassembled WGS sequence"/>
</dbReference>
<comment type="caution">
    <text evidence="1">The sequence shown here is derived from an EMBL/GenBank/DDBJ whole genome shotgun (WGS) entry which is preliminary data.</text>
</comment>
<dbReference type="RefSeq" id="WP_149670151.1">
    <property type="nucleotide sequence ID" value="NZ_VTUZ01000006.1"/>
</dbReference>
<reference evidence="1 2" key="1">
    <citation type="submission" date="2019-08" db="EMBL/GenBank/DDBJ databases">
        <title>Paraburkholderia sp. DCY113.</title>
        <authorList>
            <person name="Kang J."/>
        </authorList>
    </citation>
    <scope>NUCLEOTIDE SEQUENCE [LARGE SCALE GENOMIC DNA]</scope>
    <source>
        <strain evidence="1 2">DCY113</strain>
    </source>
</reference>